<dbReference type="AlphaFoldDB" id="A0A9D1HVU6"/>
<gene>
    <name evidence="1" type="ORF">IAD17_02025</name>
</gene>
<evidence type="ECO:0000313" key="2">
    <source>
        <dbReference type="Proteomes" id="UP000824078"/>
    </source>
</evidence>
<dbReference type="Proteomes" id="UP000824078">
    <property type="component" value="Unassembled WGS sequence"/>
</dbReference>
<dbReference type="InterPro" id="IPR025233">
    <property type="entry name" value="DUF4176"/>
</dbReference>
<dbReference type="EMBL" id="DVMQ01000006">
    <property type="protein sequence ID" value="HIU23686.1"/>
    <property type="molecule type" value="Genomic_DNA"/>
</dbReference>
<name>A0A9D1HVU6_9ACTN</name>
<reference evidence="1" key="1">
    <citation type="submission" date="2020-10" db="EMBL/GenBank/DDBJ databases">
        <authorList>
            <person name="Gilroy R."/>
        </authorList>
    </citation>
    <scope>NUCLEOTIDE SEQUENCE</scope>
    <source>
        <strain evidence="1">ChiHjej12B11-29160</strain>
    </source>
</reference>
<evidence type="ECO:0000313" key="1">
    <source>
        <dbReference type="EMBL" id="HIU23686.1"/>
    </source>
</evidence>
<sequence>MITNLDWLPVGSVVGLEGGERPVMIAGVMVTDGETSQLWDYLGYPYPEGRQQAGDFFFNKPQINEIYHVGFMNSTACAFQAYVEDKTPEFEEDKAKHKGAK</sequence>
<protein>
    <submittedName>
        <fullName evidence="1">DUF4176 domain-containing protein</fullName>
    </submittedName>
</protein>
<organism evidence="1 2">
    <name type="scientific">Candidatus Coprovicinus avistercoris</name>
    <dbReference type="NCBI Taxonomy" id="2840754"/>
    <lineage>
        <taxon>Bacteria</taxon>
        <taxon>Bacillati</taxon>
        <taxon>Actinomycetota</taxon>
        <taxon>Coriobacteriia</taxon>
        <taxon>Coriobacteriales</taxon>
        <taxon>Coriobacteriaceae</taxon>
        <taxon>Coriobacteriaceae incertae sedis</taxon>
        <taxon>Candidatus Coprovicinus</taxon>
    </lineage>
</organism>
<comment type="caution">
    <text evidence="1">The sequence shown here is derived from an EMBL/GenBank/DDBJ whole genome shotgun (WGS) entry which is preliminary data.</text>
</comment>
<dbReference type="Pfam" id="PF13780">
    <property type="entry name" value="DUF4176"/>
    <property type="match status" value="1"/>
</dbReference>
<accession>A0A9D1HVU6</accession>
<proteinExistence type="predicted"/>
<reference evidence="1" key="2">
    <citation type="journal article" date="2021" name="PeerJ">
        <title>Extensive microbial diversity within the chicken gut microbiome revealed by metagenomics and culture.</title>
        <authorList>
            <person name="Gilroy R."/>
            <person name="Ravi A."/>
            <person name="Getino M."/>
            <person name="Pursley I."/>
            <person name="Horton D.L."/>
            <person name="Alikhan N.F."/>
            <person name="Baker D."/>
            <person name="Gharbi K."/>
            <person name="Hall N."/>
            <person name="Watson M."/>
            <person name="Adriaenssens E.M."/>
            <person name="Foster-Nyarko E."/>
            <person name="Jarju S."/>
            <person name="Secka A."/>
            <person name="Antonio M."/>
            <person name="Oren A."/>
            <person name="Chaudhuri R.R."/>
            <person name="La Ragione R."/>
            <person name="Hildebrand F."/>
            <person name="Pallen M.J."/>
        </authorList>
    </citation>
    <scope>NUCLEOTIDE SEQUENCE</scope>
    <source>
        <strain evidence="1">ChiHjej12B11-29160</strain>
    </source>
</reference>